<proteinExistence type="predicted"/>
<dbReference type="RefSeq" id="XP_001798723.1">
    <property type="nucleotide sequence ID" value="XM_001798671.1"/>
</dbReference>
<sequence>MFQPLRCPLTAAPLVACQPLCRRLSAHPDAPSFLPSIFALLSGLEYGLRNETLHTWFSTSSGADARWQTFRARNRLLR</sequence>
<evidence type="ECO:0000313" key="1">
    <source>
        <dbReference type="EMBL" id="EAT84686.1"/>
    </source>
</evidence>
<dbReference type="KEGG" id="pno:SNOG_08410"/>
<dbReference type="EMBL" id="CH445336">
    <property type="protein sequence ID" value="EAT84686.1"/>
    <property type="molecule type" value="Genomic_DNA"/>
</dbReference>
<dbReference type="GeneID" id="5975621"/>
<organism evidence="1 2">
    <name type="scientific">Phaeosphaeria nodorum (strain SN15 / ATCC MYA-4574 / FGSC 10173)</name>
    <name type="common">Glume blotch fungus</name>
    <name type="synonym">Parastagonospora nodorum</name>
    <dbReference type="NCBI Taxonomy" id="321614"/>
    <lineage>
        <taxon>Eukaryota</taxon>
        <taxon>Fungi</taxon>
        <taxon>Dikarya</taxon>
        <taxon>Ascomycota</taxon>
        <taxon>Pezizomycotina</taxon>
        <taxon>Dothideomycetes</taxon>
        <taxon>Pleosporomycetidae</taxon>
        <taxon>Pleosporales</taxon>
        <taxon>Pleosporineae</taxon>
        <taxon>Phaeosphaeriaceae</taxon>
        <taxon>Parastagonospora</taxon>
    </lineage>
</organism>
<evidence type="ECO:0000313" key="2">
    <source>
        <dbReference type="Proteomes" id="UP000001055"/>
    </source>
</evidence>
<gene>
    <name evidence="1" type="ORF">SNOG_08410</name>
</gene>
<dbReference type="Proteomes" id="UP000001055">
    <property type="component" value="Unassembled WGS sequence"/>
</dbReference>
<dbReference type="InParanoid" id="Q0UIK4"/>
<dbReference type="AlphaFoldDB" id="Q0UIK4"/>
<accession>Q0UIK4</accession>
<reference evidence="2" key="1">
    <citation type="journal article" date="2007" name="Plant Cell">
        <title>Dothideomycete-plant interactions illuminated by genome sequencing and EST analysis of the wheat pathogen Stagonospora nodorum.</title>
        <authorList>
            <person name="Hane J.K."/>
            <person name="Lowe R.G."/>
            <person name="Solomon P.S."/>
            <person name="Tan K.C."/>
            <person name="Schoch C.L."/>
            <person name="Spatafora J.W."/>
            <person name="Crous P.W."/>
            <person name="Kodira C."/>
            <person name="Birren B.W."/>
            <person name="Galagan J.E."/>
            <person name="Torriani S.F."/>
            <person name="McDonald B.A."/>
            <person name="Oliver R.P."/>
        </authorList>
    </citation>
    <scope>NUCLEOTIDE SEQUENCE [LARGE SCALE GENOMIC DNA]</scope>
    <source>
        <strain evidence="2">SN15 / ATCC MYA-4574 / FGSC 10173</strain>
    </source>
</reference>
<protein>
    <submittedName>
        <fullName evidence="1">Uncharacterized protein</fullName>
    </submittedName>
</protein>
<name>Q0UIK4_PHANO</name>